<dbReference type="RefSeq" id="WP_109093456.1">
    <property type="nucleotide sequence ID" value="NZ_QETB01000003.1"/>
</dbReference>
<gene>
    <name evidence="7" type="ORF">DD236_05855</name>
</gene>
<name>A0A2V1K507_9ACTO</name>
<keyword evidence="3 5" id="KW-1133">Transmembrane helix</keyword>
<reference evidence="8" key="1">
    <citation type="submission" date="2018-05" db="EMBL/GenBank/DDBJ databases">
        <authorList>
            <person name="Li Y."/>
        </authorList>
    </citation>
    <scope>NUCLEOTIDE SEQUENCE [LARGE SCALE GENOMIC DNA]</scope>
    <source>
        <strain evidence="8">sk1b4</strain>
    </source>
</reference>
<feature type="transmembrane region" description="Helical" evidence="5">
    <location>
        <begin position="212"/>
        <end position="231"/>
    </location>
</feature>
<proteinExistence type="predicted"/>
<sequence>MSILAQYKVLPQISSGSAMALAVAARAPYAMIPLGTMTAVTASTTSVATGGLATAFVSIALAIASPLIGRWADHQGQRFVLSLLTPINAAALALLVYTSATGNDGPLLWLSCILAGGTSLPIGSFTRTRWVTVVKNQRELNTALSYESTVDEMVFVLGPALVGIAASAAVPVAPLILAAVLVLLAGVPFALTAPAPIDQPQEDAERPSIMRILWAVAPAIGVMFCIGMFFGSVQTGTTERALELGSPSVAGLVYAVMGVGSAFMALMAVAIPDSVRISSRVFVGGLGMTLFILVTTTATHSLLFTAAALLLTGLFVGPTMVTAFGVTEKLAPRGGTAVAMTSMQSAITIGISIGSSVGGKLALSGAGYSYMFAGVAALIIVVIGVALRIAGTKRRVRATPEKTLA</sequence>
<dbReference type="SUPFAM" id="SSF103473">
    <property type="entry name" value="MFS general substrate transporter"/>
    <property type="match status" value="1"/>
</dbReference>
<feature type="transmembrane region" description="Helical" evidence="5">
    <location>
        <begin position="338"/>
        <end position="358"/>
    </location>
</feature>
<evidence type="ECO:0000256" key="3">
    <source>
        <dbReference type="ARBA" id="ARBA00022989"/>
    </source>
</evidence>
<evidence type="ECO:0000256" key="5">
    <source>
        <dbReference type="SAM" id="Phobius"/>
    </source>
</evidence>
<organism evidence="7 8">
    <name type="scientific">Ancrocorticia populi</name>
    <dbReference type="NCBI Taxonomy" id="2175228"/>
    <lineage>
        <taxon>Bacteria</taxon>
        <taxon>Bacillati</taxon>
        <taxon>Actinomycetota</taxon>
        <taxon>Actinomycetes</taxon>
        <taxon>Actinomycetales</taxon>
        <taxon>Actinomycetaceae</taxon>
        <taxon>Ancrocorticia</taxon>
    </lineage>
</organism>
<dbReference type="PANTHER" id="PTHR23542">
    <property type="match status" value="1"/>
</dbReference>
<feature type="transmembrane region" description="Helical" evidence="5">
    <location>
        <begin position="172"/>
        <end position="191"/>
    </location>
</feature>
<evidence type="ECO:0000259" key="6">
    <source>
        <dbReference type="PROSITE" id="PS50850"/>
    </source>
</evidence>
<dbReference type="EMBL" id="QETB01000003">
    <property type="protein sequence ID" value="PWF26384.1"/>
    <property type="molecule type" value="Genomic_DNA"/>
</dbReference>
<feature type="transmembrane region" description="Helical" evidence="5">
    <location>
        <begin position="52"/>
        <end position="72"/>
    </location>
</feature>
<evidence type="ECO:0000256" key="2">
    <source>
        <dbReference type="ARBA" id="ARBA00022692"/>
    </source>
</evidence>
<evidence type="ECO:0000256" key="4">
    <source>
        <dbReference type="ARBA" id="ARBA00023136"/>
    </source>
</evidence>
<dbReference type="GO" id="GO:0005886">
    <property type="term" value="C:plasma membrane"/>
    <property type="evidence" value="ECO:0007669"/>
    <property type="project" value="UniProtKB-SubCell"/>
</dbReference>
<evidence type="ECO:0000313" key="7">
    <source>
        <dbReference type="EMBL" id="PWF26384.1"/>
    </source>
</evidence>
<dbReference type="GO" id="GO:0022857">
    <property type="term" value="F:transmembrane transporter activity"/>
    <property type="evidence" value="ECO:0007669"/>
    <property type="project" value="InterPro"/>
</dbReference>
<dbReference type="InterPro" id="IPR036259">
    <property type="entry name" value="MFS_trans_sf"/>
</dbReference>
<dbReference type="AlphaFoldDB" id="A0A2V1K507"/>
<keyword evidence="8" id="KW-1185">Reference proteome</keyword>
<feature type="transmembrane region" description="Helical" evidence="5">
    <location>
        <begin position="79"/>
        <end position="100"/>
    </location>
</feature>
<feature type="transmembrane region" description="Helical" evidence="5">
    <location>
        <begin position="281"/>
        <end position="298"/>
    </location>
</feature>
<keyword evidence="2 5" id="KW-0812">Transmembrane</keyword>
<dbReference type="Gene3D" id="1.20.1250.20">
    <property type="entry name" value="MFS general substrate transporter like domains"/>
    <property type="match status" value="2"/>
</dbReference>
<accession>A0A2V1K507</accession>
<keyword evidence="4 5" id="KW-0472">Membrane</keyword>
<evidence type="ECO:0000313" key="8">
    <source>
        <dbReference type="Proteomes" id="UP000245283"/>
    </source>
</evidence>
<feature type="transmembrane region" description="Helical" evidence="5">
    <location>
        <begin position="251"/>
        <end position="269"/>
    </location>
</feature>
<comment type="caution">
    <text evidence="7">The sequence shown here is derived from an EMBL/GenBank/DDBJ whole genome shotgun (WGS) entry which is preliminary data.</text>
</comment>
<feature type="domain" description="Major facilitator superfamily (MFS) profile" evidence="6">
    <location>
        <begin position="174"/>
        <end position="405"/>
    </location>
</feature>
<dbReference type="InterPro" id="IPR020846">
    <property type="entry name" value="MFS_dom"/>
</dbReference>
<feature type="transmembrane region" description="Helical" evidence="5">
    <location>
        <begin position="370"/>
        <end position="390"/>
    </location>
</feature>
<comment type="subcellular location">
    <subcellularLocation>
        <location evidence="1">Cell membrane</location>
        <topology evidence="1">Multi-pass membrane protein</topology>
    </subcellularLocation>
</comment>
<dbReference type="Proteomes" id="UP000245283">
    <property type="component" value="Unassembled WGS sequence"/>
</dbReference>
<protein>
    <submittedName>
        <fullName evidence="7">MFS transporter</fullName>
    </submittedName>
</protein>
<dbReference type="Pfam" id="PF07690">
    <property type="entry name" value="MFS_1"/>
    <property type="match status" value="1"/>
</dbReference>
<evidence type="ECO:0000256" key="1">
    <source>
        <dbReference type="ARBA" id="ARBA00004651"/>
    </source>
</evidence>
<dbReference type="InterPro" id="IPR011701">
    <property type="entry name" value="MFS"/>
</dbReference>
<dbReference type="OrthoDB" id="9180256at2"/>
<dbReference type="PANTHER" id="PTHR23542:SF1">
    <property type="entry name" value="MAJOR FACILITATOR SUPERFAMILY (MFS) PROFILE DOMAIN-CONTAINING PROTEIN"/>
    <property type="match status" value="1"/>
</dbReference>
<dbReference type="PROSITE" id="PS50850">
    <property type="entry name" value="MFS"/>
    <property type="match status" value="1"/>
</dbReference>
<feature type="transmembrane region" description="Helical" evidence="5">
    <location>
        <begin position="304"/>
        <end position="326"/>
    </location>
</feature>